<dbReference type="PANTHER" id="PTHR30329:SF20">
    <property type="entry name" value="EXPORTED PROTEIN"/>
    <property type="match status" value="1"/>
</dbReference>
<gene>
    <name evidence="7" type="ORF">APT59_04340</name>
</gene>
<organism evidence="7 8">
    <name type="scientific">Pseudomonas oryzihabitans</name>
    <dbReference type="NCBI Taxonomy" id="47885"/>
    <lineage>
        <taxon>Bacteria</taxon>
        <taxon>Pseudomonadati</taxon>
        <taxon>Pseudomonadota</taxon>
        <taxon>Gammaproteobacteria</taxon>
        <taxon>Pseudomonadales</taxon>
        <taxon>Pseudomonadaceae</taxon>
        <taxon>Pseudomonas</taxon>
    </lineage>
</organism>
<dbReference type="EMBL" id="CP013987">
    <property type="protein sequence ID" value="ALZ83470.1"/>
    <property type="molecule type" value="Genomic_DNA"/>
</dbReference>
<dbReference type="RefSeq" id="WP_059313728.1">
    <property type="nucleotide sequence ID" value="NZ_CP013987.1"/>
</dbReference>
<dbReference type="InterPro" id="IPR006690">
    <property type="entry name" value="OMPA-like_CS"/>
</dbReference>
<evidence type="ECO:0000256" key="5">
    <source>
        <dbReference type="SAM" id="SignalP"/>
    </source>
</evidence>
<dbReference type="GO" id="GO:0009279">
    <property type="term" value="C:cell outer membrane"/>
    <property type="evidence" value="ECO:0007669"/>
    <property type="project" value="UniProtKB-SubCell"/>
</dbReference>
<dbReference type="Gene3D" id="3.30.1330.60">
    <property type="entry name" value="OmpA-like domain"/>
    <property type="match status" value="1"/>
</dbReference>
<evidence type="ECO:0000256" key="4">
    <source>
        <dbReference type="SAM" id="Coils"/>
    </source>
</evidence>
<dbReference type="KEGG" id="por:APT59_04340"/>
<name>A0A0U4NZ32_9PSED</name>
<dbReference type="InterPro" id="IPR006665">
    <property type="entry name" value="OmpA-like"/>
</dbReference>
<protein>
    <recommendedName>
        <fullName evidence="6">OmpA-like domain-containing protein</fullName>
    </recommendedName>
</protein>
<dbReference type="InterPro" id="IPR006664">
    <property type="entry name" value="OMP_bac"/>
</dbReference>
<evidence type="ECO:0000259" key="6">
    <source>
        <dbReference type="PROSITE" id="PS51123"/>
    </source>
</evidence>
<dbReference type="Pfam" id="PF14346">
    <property type="entry name" value="DUF4398"/>
    <property type="match status" value="1"/>
</dbReference>
<keyword evidence="2 3" id="KW-0472">Membrane</keyword>
<dbReference type="PROSITE" id="PS51123">
    <property type="entry name" value="OMPA_2"/>
    <property type="match status" value="1"/>
</dbReference>
<feature type="chain" id="PRO_5006851691" description="OmpA-like domain-containing protein" evidence="5">
    <location>
        <begin position="19"/>
        <end position="257"/>
    </location>
</feature>
<dbReference type="InterPro" id="IPR025511">
    <property type="entry name" value="DUF4398"/>
</dbReference>
<dbReference type="InterPro" id="IPR036737">
    <property type="entry name" value="OmpA-like_sf"/>
</dbReference>
<dbReference type="SUPFAM" id="SSF103088">
    <property type="entry name" value="OmpA-like"/>
    <property type="match status" value="1"/>
</dbReference>
<evidence type="ECO:0000256" key="1">
    <source>
        <dbReference type="ARBA" id="ARBA00004442"/>
    </source>
</evidence>
<keyword evidence="4" id="KW-0175">Coiled coil</keyword>
<accession>A0A0U4NZ32</accession>
<dbReference type="PRINTS" id="PR01023">
    <property type="entry name" value="NAFLGMOTY"/>
</dbReference>
<dbReference type="Pfam" id="PF00691">
    <property type="entry name" value="OmpA"/>
    <property type="match status" value="1"/>
</dbReference>
<feature type="signal peptide" evidence="5">
    <location>
        <begin position="1"/>
        <end position="18"/>
    </location>
</feature>
<dbReference type="Proteomes" id="UP000064137">
    <property type="component" value="Chromosome"/>
</dbReference>
<feature type="coiled-coil region" evidence="4">
    <location>
        <begin position="107"/>
        <end position="134"/>
    </location>
</feature>
<comment type="subcellular location">
    <subcellularLocation>
        <location evidence="1">Cell outer membrane</location>
    </subcellularLocation>
</comment>
<sequence>MRKHILIPAVSLLSLALAACSTPPNPNLEQAKSDYSALESQPQAAQLAALETKDAGTWLQKAEKAYKDGENEKTVDQLAYLTNQRIQTAMQTIKLRMTEAQMQSVDAERTQARLDARTAQLKQLQDALQAKQTERGTVVTFGNVLFDFNKAELKPQGYANAQKLAEYLKQNPERKVIVEGYTDSVGSDSYNQQLSERRAQAIQTALISAGVEPSRIQTRGYGKAFPVASNSNASDRALNRRVEVTISNDANPVAPRM</sequence>
<reference evidence="7 8" key="1">
    <citation type="submission" date="2016-01" db="EMBL/GenBank/DDBJ databases">
        <title>Annotation of Pseudomonas oryzihabitans USDA-ARS-USMARC-56511.</title>
        <authorList>
            <person name="Harhay G.P."/>
            <person name="Harhay D.M."/>
            <person name="Smith T.P.L."/>
            <person name="Bono J.L."/>
            <person name="Heaton M.P."/>
            <person name="Clawson M.L."/>
            <person name="Chitko-Mckown C.G."/>
            <person name="Capik S.F."/>
            <person name="DeDonder K.D."/>
            <person name="Apley M.D."/>
            <person name="Lubbers B.V."/>
            <person name="White B.J."/>
            <person name="Larson R.L."/>
        </authorList>
    </citation>
    <scope>NUCLEOTIDE SEQUENCE [LARGE SCALE GENOMIC DNA]</scope>
    <source>
        <strain evidence="7 8">USDA-ARS-USMARC-56511</strain>
    </source>
</reference>
<dbReference type="PROSITE" id="PS51257">
    <property type="entry name" value="PROKAR_LIPOPROTEIN"/>
    <property type="match status" value="1"/>
</dbReference>
<proteinExistence type="predicted"/>
<dbReference type="AlphaFoldDB" id="A0A0U4NZ32"/>
<keyword evidence="5" id="KW-0732">Signal</keyword>
<dbReference type="PROSITE" id="PS01068">
    <property type="entry name" value="OMPA_1"/>
    <property type="match status" value="1"/>
</dbReference>
<evidence type="ECO:0000256" key="3">
    <source>
        <dbReference type="PROSITE-ProRule" id="PRU00473"/>
    </source>
</evidence>
<evidence type="ECO:0000313" key="8">
    <source>
        <dbReference type="Proteomes" id="UP000064137"/>
    </source>
</evidence>
<evidence type="ECO:0000256" key="2">
    <source>
        <dbReference type="ARBA" id="ARBA00023136"/>
    </source>
</evidence>
<dbReference type="CDD" id="cd07185">
    <property type="entry name" value="OmpA_C-like"/>
    <property type="match status" value="1"/>
</dbReference>
<dbReference type="OrthoDB" id="9782229at2"/>
<dbReference type="PANTHER" id="PTHR30329">
    <property type="entry name" value="STATOR ELEMENT OF FLAGELLAR MOTOR COMPLEX"/>
    <property type="match status" value="1"/>
</dbReference>
<evidence type="ECO:0000313" key="7">
    <source>
        <dbReference type="EMBL" id="ALZ83470.1"/>
    </source>
</evidence>
<dbReference type="PRINTS" id="PR01021">
    <property type="entry name" value="OMPADOMAIN"/>
</dbReference>
<dbReference type="InterPro" id="IPR050330">
    <property type="entry name" value="Bact_OuterMem_StrucFunc"/>
</dbReference>
<feature type="domain" description="OmpA-like" evidence="6">
    <location>
        <begin position="133"/>
        <end position="250"/>
    </location>
</feature>